<evidence type="ECO:0000256" key="5">
    <source>
        <dbReference type="ARBA" id="ARBA00023204"/>
    </source>
</evidence>
<evidence type="ECO:0000256" key="4">
    <source>
        <dbReference type="ARBA" id="ARBA00022776"/>
    </source>
</evidence>
<dbReference type="GO" id="GO:0051301">
    <property type="term" value="P:cell division"/>
    <property type="evidence" value="ECO:0007669"/>
    <property type="project" value="UniProtKB-KW"/>
</dbReference>
<feature type="non-terminal residue" evidence="8">
    <location>
        <position position="996"/>
    </location>
</feature>
<dbReference type="GO" id="GO:0035825">
    <property type="term" value="P:homologous recombination"/>
    <property type="evidence" value="ECO:0007669"/>
    <property type="project" value="UniProtKB-ARBA"/>
</dbReference>
<keyword evidence="4" id="KW-0498">Mitosis</keyword>
<evidence type="ECO:0000313" key="8">
    <source>
        <dbReference type="EMBL" id="KAI3928595.1"/>
    </source>
</evidence>
<keyword evidence="2" id="KW-0132">Cell division</keyword>
<evidence type="ECO:0000256" key="3">
    <source>
        <dbReference type="ARBA" id="ARBA00022763"/>
    </source>
</evidence>
<dbReference type="CDD" id="cd19953">
    <property type="entry name" value="PDS5"/>
    <property type="match status" value="1"/>
</dbReference>
<sequence length="996" mass="112146">MAQKVQQQLREVGSKLETPPTVKDALIELLEQAAVCLSKLEQSPSALVLDSMQPCLNAMVKPELLKHQDGDVKLLVATCLCEITRITAPEAPYSDDILRDIFILIVGTFHGLSDTSGPSFGRRVVILETLAKYRSCVVMLDLECDDLVNEMFSTFFAVASDDHSESVLTSMQTIMVLLLDESEDIPENLLIVLLSVLGRGNSDVSMAARRVGMKVIELCAVKLEPCIKQLLVPLMSGDGTSSTSNFDYHEVIYDIYRCAPQILSGMIPHLTGELLTDQLAIRLKAVKLLGDLFALPEYPISEAFQPLFSEFLKRLTDKVVEVRVAVVEHIKSCLLSNPTRPEADQIIPSLCDRLLDYDECVRKQVVTALCDIACHNLKSIPVESAKLVAERLRDKSLLVKKYTMDRLAEIYRLYCFKCSDGSMNCNEYDWIPAKIVRCSYDKDFRSETIEMVLCESLFPGDFSVRDKVKNWVKVFSGFDKFEVKALEKIMEQKQRLQQEMQKYLSLRQMYQDGDATELEKKTSPLFRYISRGFIDPAKAEEGFKVLDQLQDANMWKTLMNLTDPNTTFQQSCVCRDDLLRIFGEEHKLHDFMSALSVKCSFLLFNKEYVKEIISEATTQMSAGDAQLTHSCIDLLVMVARFFPSLLSGTEEDLVNLLKEDNEIIKEGILHVLAKAGGSIREQLALTSSSVDLILERLCLEGSRRQAKYAVHALAAIAKDDGLMSLSVLYKRLVDMLEEKTHLPAILQSLGCIAQSAMPVFETREKEVVGFITSKILECSSAADAVNGSLWDERSELCSLKIYGIKTLVKSYLPEKDAHLRLGFDNLLGILKNVLTIGEISKDIKSSDIEKAHMKLASSKAVLRLSKHWDHKIPTDIFHLTIRTSEVMYPEAKGLFLGKVHQYIKDRLLDPKYACAFLFGISGCQLSEFKDNKHNLTEIIQMCHQTRARQLPILCDASPLMTYPEYILPYLVHALAHHSSCPNIDECSDVEAFETIY</sequence>
<organism evidence="8 9">
    <name type="scientific">Papaver atlanticum</name>
    <dbReference type="NCBI Taxonomy" id="357466"/>
    <lineage>
        <taxon>Eukaryota</taxon>
        <taxon>Viridiplantae</taxon>
        <taxon>Streptophyta</taxon>
        <taxon>Embryophyta</taxon>
        <taxon>Tracheophyta</taxon>
        <taxon>Spermatophyta</taxon>
        <taxon>Magnoliopsida</taxon>
        <taxon>Ranunculales</taxon>
        <taxon>Papaveraceae</taxon>
        <taxon>Papaveroideae</taxon>
        <taxon>Papaver</taxon>
    </lineage>
</organism>
<evidence type="ECO:0000256" key="2">
    <source>
        <dbReference type="ARBA" id="ARBA00022618"/>
    </source>
</evidence>
<keyword evidence="7" id="KW-0131">Cell cycle</keyword>
<dbReference type="GO" id="GO:0005634">
    <property type="term" value="C:nucleus"/>
    <property type="evidence" value="ECO:0007669"/>
    <property type="project" value="UniProtKB-SubCell"/>
</dbReference>
<keyword evidence="3" id="KW-0227">DNA damage</keyword>
<dbReference type="InterPro" id="IPR016024">
    <property type="entry name" value="ARM-type_fold"/>
</dbReference>
<dbReference type="PANTHER" id="PTHR12663">
    <property type="entry name" value="ANDROGEN INDUCED INHIBITOR OF PROLIFERATION AS3 / PDS5-RELATED"/>
    <property type="match status" value="1"/>
</dbReference>
<keyword evidence="6" id="KW-0539">Nucleus</keyword>
<dbReference type="GO" id="GO:0006281">
    <property type="term" value="P:DNA repair"/>
    <property type="evidence" value="ECO:0007669"/>
    <property type="project" value="UniProtKB-KW"/>
</dbReference>
<dbReference type="GO" id="GO:0000785">
    <property type="term" value="C:chromatin"/>
    <property type="evidence" value="ECO:0007669"/>
    <property type="project" value="TreeGrafter"/>
</dbReference>
<protein>
    <submittedName>
        <fullName evidence="8">Uncharacterized protein</fullName>
    </submittedName>
</protein>
<comment type="subcellular location">
    <subcellularLocation>
        <location evidence="1">Nucleus</location>
    </subcellularLocation>
</comment>
<dbReference type="AlphaFoldDB" id="A0AAD4XLD7"/>
<dbReference type="Pfam" id="PF20168">
    <property type="entry name" value="PDS5"/>
    <property type="match status" value="1"/>
</dbReference>
<evidence type="ECO:0000256" key="6">
    <source>
        <dbReference type="ARBA" id="ARBA00023242"/>
    </source>
</evidence>
<gene>
    <name evidence="8" type="ORF">MKW98_024196</name>
</gene>
<dbReference type="SUPFAM" id="SSF48371">
    <property type="entry name" value="ARM repeat"/>
    <property type="match status" value="1"/>
</dbReference>
<reference evidence="8" key="1">
    <citation type="submission" date="2022-04" db="EMBL/GenBank/DDBJ databases">
        <title>A functionally conserved STORR gene fusion in Papaver species that diverged 16.8 million years ago.</title>
        <authorList>
            <person name="Catania T."/>
        </authorList>
    </citation>
    <scope>NUCLEOTIDE SEQUENCE</scope>
    <source>
        <strain evidence="8">S-188037</strain>
    </source>
</reference>
<accession>A0AAD4XLD7</accession>
<evidence type="ECO:0000256" key="1">
    <source>
        <dbReference type="ARBA" id="ARBA00004123"/>
    </source>
</evidence>
<dbReference type="PANTHER" id="PTHR12663:SF0">
    <property type="entry name" value="PRECOCIOUS DISSOCIATION OF SISTERS 5, ISOFORM A"/>
    <property type="match status" value="1"/>
</dbReference>
<dbReference type="Proteomes" id="UP001202328">
    <property type="component" value="Unassembled WGS sequence"/>
</dbReference>
<name>A0AAD4XLD7_9MAGN</name>
<dbReference type="GO" id="GO:0007064">
    <property type="term" value="P:mitotic sister chromatid cohesion"/>
    <property type="evidence" value="ECO:0007669"/>
    <property type="project" value="InterPro"/>
</dbReference>
<keyword evidence="9" id="KW-1185">Reference proteome</keyword>
<keyword evidence="5" id="KW-0234">DNA repair</keyword>
<dbReference type="InterPro" id="IPR011989">
    <property type="entry name" value="ARM-like"/>
</dbReference>
<dbReference type="Gene3D" id="1.25.10.10">
    <property type="entry name" value="Leucine-rich Repeat Variant"/>
    <property type="match status" value="1"/>
</dbReference>
<evidence type="ECO:0000313" key="9">
    <source>
        <dbReference type="Proteomes" id="UP001202328"/>
    </source>
</evidence>
<proteinExistence type="predicted"/>
<dbReference type="EMBL" id="JAJJMB010007708">
    <property type="protein sequence ID" value="KAI3928595.1"/>
    <property type="molecule type" value="Genomic_DNA"/>
</dbReference>
<dbReference type="InterPro" id="IPR039776">
    <property type="entry name" value="Pds5"/>
</dbReference>
<evidence type="ECO:0000256" key="7">
    <source>
        <dbReference type="ARBA" id="ARBA00023306"/>
    </source>
</evidence>
<comment type="caution">
    <text evidence="8">The sequence shown here is derived from an EMBL/GenBank/DDBJ whole genome shotgun (WGS) entry which is preliminary data.</text>
</comment>